<dbReference type="EMBL" id="CP033230">
    <property type="protein sequence ID" value="AYO77319.1"/>
    <property type="molecule type" value="Genomic_DNA"/>
</dbReference>
<name>A0A3G2UX98_SPHYA</name>
<dbReference type="RefSeq" id="WP_122129733.1">
    <property type="nucleotide sequence ID" value="NZ_CP033230.1"/>
</dbReference>
<accession>A0A3G2UX98</accession>
<organism evidence="1 2">
    <name type="scientific">Sphingobium yanoikuyae</name>
    <name type="common">Sphingomonas yanoikuyae</name>
    <dbReference type="NCBI Taxonomy" id="13690"/>
    <lineage>
        <taxon>Bacteria</taxon>
        <taxon>Pseudomonadati</taxon>
        <taxon>Pseudomonadota</taxon>
        <taxon>Alphaproteobacteria</taxon>
        <taxon>Sphingomonadales</taxon>
        <taxon>Sphingomonadaceae</taxon>
        <taxon>Sphingobium</taxon>
    </lineage>
</organism>
<gene>
    <name evidence="1" type="ORF">EBF16_10760</name>
</gene>
<dbReference type="Proteomes" id="UP000280708">
    <property type="component" value="Chromosome"/>
</dbReference>
<evidence type="ECO:0000313" key="2">
    <source>
        <dbReference type="Proteomes" id="UP000280708"/>
    </source>
</evidence>
<evidence type="ECO:0000313" key="1">
    <source>
        <dbReference type="EMBL" id="AYO77319.1"/>
    </source>
</evidence>
<sequence>MPKLNDRDRLADLEARQTKIAQEILDARRALRGKYASIISEMEVEKLSERDFRDLLQHVIRVGGPAAIAALKSLAPASKSQSEKRP</sequence>
<reference evidence="1 2" key="1">
    <citation type="submission" date="2018-10" db="EMBL/GenBank/DDBJ databases">
        <title>Characterization and genome analysis of a novel bacterium Sphingobium yanoikuyae SJTF8 capable of degrading PAHs.</title>
        <authorList>
            <person name="Yin C."/>
            <person name="Xiong W."/>
            <person name="Liang R."/>
        </authorList>
    </citation>
    <scope>NUCLEOTIDE SEQUENCE [LARGE SCALE GENOMIC DNA]</scope>
    <source>
        <strain evidence="1 2">SJTF8</strain>
    </source>
</reference>
<proteinExistence type="predicted"/>
<protein>
    <submittedName>
        <fullName evidence="1">Uncharacterized protein</fullName>
    </submittedName>
</protein>
<dbReference type="AlphaFoldDB" id="A0A3G2UX98"/>